<dbReference type="PANTHER" id="PTHR24559:SF431">
    <property type="entry name" value="RNA-DIRECTED DNA POLYMERASE HOMOLOG"/>
    <property type="match status" value="1"/>
</dbReference>
<dbReference type="Gene3D" id="3.10.10.10">
    <property type="entry name" value="HIV Type 1 Reverse Transcriptase, subunit A, domain 1"/>
    <property type="match status" value="1"/>
</dbReference>
<sequence length="126" mass="14160">MPGIAPEVISHKLSISPAYKPVRQKRRSYDAERYEAYSGFIREANISSMAGKFCDDQLVDATAGHELLSFMDAYSGYNQIFMHPPDSEHTAFITDKGLYCYNVMPFGLKSVKSTVGHPDVLPNVHW</sequence>
<protein>
    <recommendedName>
        <fullName evidence="3">Transposable element protein</fullName>
    </recommendedName>
</protein>
<reference evidence="1 2" key="1">
    <citation type="journal article" date="2022" name="G3 (Bethesda)">
        <title>Whole-genome sequence and methylome profiling of the almond [Prunus dulcis (Mill.) D.A. Webb] cultivar 'Nonpareil'.</title>
        <authorList>
            <person name="D'Amico-Willman K.M."/>
            <person name="Ouma W.Z."/>
            <person name="Meulia T."/>
            <person name="Sideli G.M."/>
            <person name="Gradziel T.M."/>
            <person name="Fresnedo-Ramirez J."/>
        </authorList>
    </citation>
    <scope>NUCLEOTIDE SEQUENCE [LARGE SCALE GENOMIC DNA]</scope>
    <source>
        <strain evidence="1">Clone GOH B32 T37-40</strain>
    </source>
</reference>
<dbReference type="Proteomes" id="UP001054821">
    <property type="component" value="Chromosome 2"/>
</dbReference>
<comment type="caution">
    <text evidence="1">The sequence shown here is derived from an EMBL/GenBank/DDBJ whole genome shotgun (WGS) entry which is preliminary data.</text>
</comment>
<proteinExistence type="predicted"/>
<keyword evidence="2" id="KW-1185">Reference proteome</keyword>
<organism evidence="1 2">
    <name type="scientific">Prunus dulcis</name>
    <name type="common">Almond</name>
    <name type="synonym">Amygdalus dulcis</name>
    <dbReference type="NCBI Taxonomy" id="3755"/>
    <lineage>
        <taxon>Eukaryota</taxon>
        <taxon>Viridiplantae</taxon>
        <taxon>Streptophyta</taxon>
        <taxon>Embryophyta</taxon>
        <taxon>Tracheophyta</taxon>
        <taxon>Spermatophyta</taxon>
        <taxon>Magnoliopsida</taxon>
        <taxon>eudicotyledons</taxon>
        <taxon>Gunneridae</taxon>
        <taxon>Pentapetalae</taxon>
        <taxon>rosids</taxon>
        <taxon>fabids</taxon>
        <taxon>Rosales</taxon>
        <taxon>Rosaceae</taxon>
        <taxon>Amygdaloideae</taxon>
        <taxon>Amygdaleae</taxon>
        <taxon>Prunus</taxon>
    </lineage>
</organism>
<evidence type="ECO:0008006" key="3">
    <source>
        <dbReference type="Google" id="ProtNLM"/>
    </source>
</evidence>
<accession>A0AAD4ZG56</accession>
<dbReference type="AlphaFoldDB" id="A0AAD4ZG56"/>
<dbReference type="InterPro" id="IPR053134">
    <property type="entry name" value="RNA-dir_DNA_polymerase"/>
</dbReference>
<dbReference type="Gene3D" id="3.30.70.270">
    <property type="match status" value="1"/>
</dbReference>
<dbReference type="EMBL" id="JAJFAZ020000002">
    <property type="protein sequence ID" value="KAI5345532.1"/>
    <property type="molecule type" value="Genomic_DNA"/>
</dbReference>
<evidence type="ECO:0000313" key="2">
    <source>
        <dbReference type="Proteomes" id="UP001054821"/>
    </source>
</evidence>
<name>A0AAD4ZG56_PRUDU</name>
<evidence type="ECO:0000313" key="1">
    <source>
        <dbReference type="EMBL" id="KAI5345532.1"/>
    </source>
</evidence>
<gene>
    <name evidence="1" type="ORF">L3X38_013409</name>
</gene>
<dbReference type="SUPFAM" id="SSF56672">
    <property type="entry name" value="DNA/RNA polymerases"/>
    <property type="match status" value="1"/>
</dbReference>
<dbReference type="PANTHER" id="PTHR24559">
    <property type="entry name" value="TRANSPOSON TY3-I GAG-POL POLYPROTEIN"/>
    <property type="match status" value="1"/>
</dbReference>
<dbReference type="InterPro" id="IPR043502">
    <property type="entry name" value="DNA/RNA_pol_sf"/>
</dbReference>
<dbReference type="InterPro" id="IPR043128">
    <property type="entry name" value="Rev_trsase/Diguanyl_cyclase"/>
</dbReference>